<dbReference type="CDD" id="cd03801">
    <property type="entry name" value="GT4_PimA-like"/>
    <property type="match status" value="1"/>
</dbReference>
<dbReference type="SMART" id="SM00364">
    <property type="entry name" value="LRR_BAC"/>
    <property type="match status" value="9"/>
</dbReference>
<dbReference type="PANTHER" id="PTHR48051:SF54">
    <property type="entry name" value="LEUCINE-RICH REPEAT-CONTAINING PROTEIN"/>
    <property type="match status" value="1"/>
</dbReference>
<keyword evidence="3" id="KW-0547">Nucleotide-binding</keyword>
<dbReference type="SUPFAM" id="SSF53756">
    <property type="entry name" value="UDP-Glycosyltransferase/glycogen phosphorylase"/>
    <property type="match status" value="1"/>
</dbReference>
<dbReference type="Gene3D" id="3.40.50.2000">
    <property type="entry name" value="Glycogen Phosphorylase B"/>
    <property type="match status" value="1"/>
</dbReference>
<dbReference type="SMART" id="SM00369">
    <property type="entry name" value="LRR_TYP"/>
    <property type="match status" value="15"/>
</dbReference>
<proteinExistence type="predicted"/>
<dbReference type="Gene3D" id="3.80.10.10">
    <property type="entry name" value="Ribonuclease Inhibitor"/>
    <property type="match status" value="5"/>
</dbReference>
<accession>A0A8J9YRT3</accession>
<organism evidence="10 11">
    <name type="scientific">Branchiostoma lanceolatum</name>
    <name type="common">Common lancelet</name>
    <name type="synonym">Amphioxus lanceolatum</name>
    <dbReference type="NCBI Taxonomy" id="7740"/>
    <lineage>
        <taxon>Eukaryota</taxon>
        <taxon>Metazoa</taxon>
        <taxon>Chordata</taxon>
        <taxon>Cephalochordata</taxon>
        <taxon>Leptocardii</taxon>
        <taxon>Amphioxiformes</taxon>
        <taxon>Branchiostomatidae</taxon>
        <taxon>Branchiostoma</taxon>
    </lineage>
</organism>
<dbReference type="InterPro" id="IPR027417">
    <property type="entry name" value="P-loop_NTPase"/>
</dbReference>
<evidence type="ECO:0000256" key="6">
    <source>
        <dbReference type="ARBA" id="ARBA00029998"/>
    </source>
</evidence>
<dbReference type="Gene3D" id="3.30.70.1390">
    <property type="entry name" value="ROC domain from the Parkinson's disease-associated leucine-rich repeat kinase 2"/>
    <property type="match status" value="1"/>
</dbReference>
<dbReference type="SUPFAM" id="SSF52540">
    <property type="entry name" value="P-loop containing nucleoside triphosphate hydrolases"/>
    <property type="match status" value="1"/>
</dbReference>
<gene>
    <name evidence="10" type="primary">MFHAS1</name>
    <name evidence="10" type="ORF">BLAG_LOCUS3752</name>
</gene>
<dbReference type="InterPro" id="IPR032675">
    <property type="entry name" value="LRR_dom_sf"/>
</dbReference>
<dbReference type="SUPFAM" id="SSF52058">
    <property type="entry name" value="L domain-like"/>
    <property type="match status" value="2"/>
</dbReference>
<dbReference type="Gene3D" id="2.60.220.30">
    <property type="match status" value="1"/>
</dbReference>
<evidence type="ECO:0000256" key="5">
    <source>
        <dbReference type="ARBA" id="ARBA00029588"/>
    </source>
</evidence>
<evidence type="ECO:0000256" key="4">
    <source>
        <dbReference type="ARBA" id="ARBA00023907"/>
    </source>
</evidence>
<dbReference type="Pfam" id="PF23598">
    <property type="entry name" value="LRR_14"/>
    <property type="match status" value="3"/>
</dbReference>
<evidence type="ECO:0000313" key="11">
    <source>
        <dbReference type="Proteomes" id="UP000838412"/>
    </source>
</evidence>
<name>A0A8J9YRT3_BRALA</name>
<dbReference type="EMBL" id="OV696696">
    <property type="protein sequence ID" value="CAH1239452.1"/>
    <property type="molecule type" value="Genomic_DNA"/>
</dbReference>
<dbReference type="PROSITE" id="PS51424">
    <property type="entry name" value="ROC"/>
    <property type="match status" value="1"/>
</dbReference>
<keyword evidence="1" id="KW-0433">Leucine-rich repeat</keyword>
<evidence type="ECO:0000256" key="7">
    <source>
        <dbReference type="ARBA" id="ARBA00032455"/>
    </source>
</evidence>
<keyword evidence="11" id="KW-1185">Reference proteome</keyword>
<keyword evidence="2" id="KW-0677">Repeat</keyword>
<evidence type="ECO:0000256" key="2">
    <source>
        <dbReference type="ARBA" id="ARBA00022737"/>
    </source>
</evidence>
<feature type="compositionally biased region" description="Basic and acidic residues" evidence="8">
    <location>
        <begin position="818"/>
        <end position="847"/>
    </location>
</feature>
<dbReference type="GO" id="GO:0005737">
    <property type="term" value="C:cytoplasm"/>
    <property type="evidence" value="ECO:0007669"/>
    <property type="project" value="TreeGrafter"/>
</dbReference>
<dbReference type="InterPro" id="IPR001611">
    <property type="entry name" value="Leu-rich_rpt"/>
</dbReference>
<dbReference type="FunFam" id="3.30.70.1390:FF:000006">
    <property type="entry name" value="Cyclic GMP-binding protein C"/>
    <property type="match status" value="1"/>
</dbReference>
<feature type="compositionally biased region" description="Polar residues" evidence="8">
    <location>
        <begin position="863"/>
        <end position="872"/>
    </location>
</feature>
<dbReference type="PROSITE" id="PS51450">
    <property type="entry name" value="LRR"/>
    <property type="match status" value="4"/>
</dbReference>
<evidence type="ECO:0000256" key="3">
    <source>
        <dbReference type="ARBA" id="ARBA00022741"/>
    </source>
</evidence>
<dbReference type="InterPro" id="IPR050216">
    <property type="entry name" value="LRR_domain-containing"/>
</dbReference>
<protein>
    <recommendedName>
        <fullName evidence="4">Leucine-rich repeat protein SHOC-2</fullName>
    </recommendedName>
    <alternativeName>
        <fullName evidence="7">Protein soc-2 homolog</fullName>
    </alternativeName>
    <alternativeName>
        <fullName evidence="5 6">protein Sur-8 homolog</fullName>
    </alternativeName>
</protein>
<dbReference type="InterPro" id="IPR020859">
    <property type="entry name" value="ROC"/>
</dbReference>
<dbReference type="Pfam" id="PF08477">
    <property type="entry name" value="Roc"/>
    <property type="match status" value="1"/>
</dbReference>
<feature type="compositionally biased region" description="Basic and acidic residues" evidence="8">
    <location>
        <begin position="799"/>
        <end position="808"/>
    </location>
</feature>
<feature type="region of interest" description="Disordered" evidence="8">
    <location>
        <begin position="799"/>
        <end position="887"/>
    </location>
</feature>
<evidence type="ECO:0000256" key="8">
    <source>
        <dbReference type="SAM" id="MobiDB-lite"/>
    </source>
</evidence>
<dbReference type="OrthoDB" id="676979at2759"/>
<dbReference type="InterPro" id="IPR055414">
    <property type="entry name" value="LRR_R13L4/SHOC2-like"/>
</dbReference>
<evidence type="ECO:0000313" key="10">
    <source>
        <dbReference type="EMBL" id="CAH1239452.1"/>
    </source>
</evidence>
<evidence type="ECO:0000256" key="1">
    <source>
        <dbReference type="ARBA" id="ARBA00022614"/>
    </source>
</evidence>
<feature type="region of interest" description="Disordered" evidence="8">
    <location>
        <begin position="1527"/>
        <end position="1561"/>
    </location>
</feature>
<sequence length="1983" mass="224898">MGKEANFLTLDLSGQHLSELPDEFFELNELEALALNANKDIRLSEKLIKLTNLKVLSLAESNLDTVPAVVMKLQQLEALALSNNRNITLPDEMSSLVNLTYLDLDYCNLDTLPSVVLKLLNLQELDLSRNKEIFLPEEFCRLDNMKVLTLTNCDLTTVPPAVLKLHQLEELDLSGNSGIHLPDELAGLTNIRVLNLEKTDMVIVPPVVWKLTQLEWLNLSSNPLQTLPAEVGQLTSVKHLDLSDCQLRTLPPEVWTLTQLEELILRSNPLQTLPAKVGQLTNVKQLDLCFCDLRTLPPKLWRLTQLEWLVLRLNPLQTLPVCIGQLTNVKHLDLWNCQLHTLPPEVGRLTQLEWLDLSYNPLQTLPAEIGQLTNVKHLDLWNCQLHTLPPEVGRLTQLEWLDLRSNPLQKLPAEIEQLTNTKHLDLSNCQLHTLPPEVGRLTQLERLDLSSNPLQALPTAVGQLTNVKHFNLSNCQLHTLSPEVGRLAQLERLDLTSNQLQTLPAEVGQLSIVDDLDVRENPLIKPPAEVCNQGIEAIRQYFEELERSDEKVSARLKVVVLGEKMAGKTSLVQTLGSRVSTLTEEEDRTHCVEITQWAPDDNITFEVYDFGGYDVYHLTHQFFLTPGALNLLTVNLETYRCTEQSYREAVGFWLDTLNARVPGAVVTIVCSKTDLCSHTEIQEKTRDIQERFKQQNDVWQETIQQQITKLENAKVARVGTEQEEVRQQLERTRQLLTRPLRLTGVYCASSAEQTSGIDTLRSHIVESANKTELFPILRIILPQTWVKFERRLRNLRDRGTERGDRRESMALASTSRTLPKDHQSPNHAQDVPKDDELQEHATDRSEHGLSASCAESESDREPLSQSTANNSQDPDEPTKVEPKLQTGYDSDVSTSWYCFDYSDSSDSDLESDKPVWLTRDECLQHGKRAGLIEDRLGPVLSYLQQVGTILRYTDIPELKNLVFHDPSDLIDVIKELFHHNLEEVFTTENPRLKDKGFSEAELTNIRKNLPSLGFLPREVVVALLGPHATPVGNVDVITNLMEHFGLCYAERSDKQDGETSAPTGYCIPWYIGEERPEAIHRDVKQQEETEFTVTCEITHFCPRGLFERLSVVVNKLIKSRQDWKDAVVAVREKLPITVYRESTDEYVKIVITIIVPVQKETHEGWNVIVPLKDELLKLLLEWPGLLYHLVWSEKTLQSEQSGDQKAPTVSKLDLPCPIDQDFICESAIIPTFGVRPEGCTVQHGGATLGFPEGCVDETRFISVEVEAFPVTDDVRTNFTAMSAVLTVEQDFPQRFLRPVTVRLPWVWTQPAAGKETTVILHYSRDQGWTVFQADTHEEDGGVLFQTDHFQGFWVLKVMKNCSKNLVNWCLETWNSYVEDKVYIIVTPEVNILPERTLHLICLQKSDDIHDFFTATNVTLASQIKQRVDLNKDQKIEAVFSTDEDVGTDPRDLREGEVMVLYPATRHTVRLRVKDSAEQKPEYEGKVTFKILDESSEAIEEHGQPFIVLVKLQRPDIQEFPERGFQAPGAVRTSMSYSTESDTTSRFGDTDDEDLLGHHSRDSLSESRPVVLLINNEYGTSMDSNSTINRQTAILLGKHAVVYCTVLSKTKEGIEYAKVDQIKLLFPTQDPDDSEDKEPPSLAWLTKYHQFRFPDLPPDVSCIIGHVDTTDKAAQRIKDSRYPQARVILINHDIPEDTEAYMGPERAMGAGSKERRVVRKAEDTSVMMFSVGQRIYSHFDNQYRLLEDMQPERHQMFLPRPSRTFQDIQVNPPGANTGELVVLSVGEVTAVDKLKGHDIAGRAIGIVGEKIRTVRLRVRGISKADWETSKRILEENLQSGTVKPTLLPYGTQEDIRDDMMTAHLVLMPSRSEPFGLVGLEAIAAGIPVLISDQSGLADLIKQLIRDEKCPADLRHRIVETSVKEANLEEDGRRWAAKILDTLNFIESEFRKAAEFKRDLLASRYWEDSHRLFLRACGITDEHRP</sequence>
<feature type="compositionally biased region" description="Polar residues" evidence="8">
    <location>
        <begin position="1532"/>
        <end position="1546"/>
    </location>
</feature>
<reference evidence="10" key="1">
    <citation type="submission" date="2022-01" db="EMBL/GenBank/DDBJ databases">
        <authorList>
            <person name="Braso-Vives M."/>
        </authorList>
    </citation>
    <scope>NUCLEOTIDE SEQUENCE</scope>
</reference>
<dbReference type="InterPro" id="IPR003591">
    <property type="entry name" value="Leu-rich_rpt_typical-subtyp"/>
</dbReference>
<dbReference type="PANTHER" id="PTHR48051">
    <property type="match status" value="1"/>
</dbReference>
<dbReference type="GO" id="GO:0009966">
    <property type="term" value="P:regulation of signal transduction"/>
    <property type="evidence" value="ECO:0007669"/>
    <property type="project" value="UniProtKB-ARBA"/>
</dbReference>
<evidence type="ECO:0000259" key="9">
    <source>
        <dbReference type="PROSITE" id="PS51424"/>
    </source>
</evidence>
<dbReference type="Gene3D" id="3.40.50.300">
    <property type="entry name" value="P-loop containing nucleotide triphosphate hydrolases"/>
    <property type="match status" value="1"/>
</dbReference>
<feature type="domain" description="Roc" evidence="9">
    <location>
        <begin position="549"/>
        <end position="771"/>
    </location>
</feature>
<dbReference type="GO" id="GO:0000166">
    <property type="term" value="F:nucleotide binding"/>
    <property type="evidence" value="ECO:0007669"/>
    <property type="project" value="UniProtKB-KW"/>
</dbReference>
<dbReference type="Pfam" id="PF20706">
    <property type="entry name" value="GT4-conflict"/>
    <property type="match status" value="1"/>
</dbReference>
<dbReference type="Proteomes" id="UP000838412">
    <property type="component" value="Chromosome 11"/>
</dbReference>